<dbReference type="Pfam" id="PF14237">
    <property type="entry name" value="GYF_2"/>
    <property type="match status" value="1"/>
</dbReference>
<protein>
    <submittedName>
        <fullName evidence="3">DUF4339 domain-containing protein</fullName>
    </submittedName>
</protein>
<gene>
    <name evidence="3" type="ORF">ELS83_12155</name>
</gene>
<feature type="transmembrane region" description="Helical" evidence="1">
    <location>
        <begin position="254"/>
        <end position="273"/>
    </location>
</feature>
<reference evidence="3 4" key="1">
    <citation type="submission" date="2018-12" db="EMBL/GenBank/DDBJ databases">
        <title>Marinifilum JC070 sp. nov., a marine bacterium isolated from Yongle Blue Hole in the South China Sea.</title>
        <authorList>
            <person name="Fu T."/>
        </authorList>
    </citation>
    <scope>NUCLEOTIDE SEQUENCE [LARGE SCALE GENOMIC DNA]</scope>
    <source>
        <strain evidence="3 4">JC070</strain>
    </source>
</reference>
<keyword evidence="1" id="KW-0472">Membrane</keyword>
<evidence type="ECO:0000256" key="1">
    <source>
        <dbReference type="SAM" id="Phobius"/>
    </source>
</evidence>
<feature type="transmembrane region" description="Helical" evidence="1">
    <location>
        <begin position="230"/>
        <end position="248"/>
    </location>
</feature>
<feature type="transmembrane region" description="Helical" evidence="1">
    <location>
        <begin position="98"/>
        <end position="118"/>
    </location>
</feature>
<evidence type="ECO:0000313" key="4">
    <source>
        <dbReference type="Proteomes" id="UP000732105"/>
    </source>
</evidence>
<name>A0ABX1WXG0_9BACT</name>
<organism evidence="3 4">
    <name type="scientific">Marinifilum caeruleilacunae</name>
    <dbReference type="NCBI Taxonomy" id="2499076"/>
    <lineage>
        <taxon>Bacteria</taxon>
        <taxon>Pseudomonadati</taxon>
        <taxon>Bacteroidota</taxon>
        <taxon>Bacteroidia</taxon>
        <taxon>Marinilabiliales</taxon>
        <taxon>Marinifilaceae</taxon>
    </lineage>
</organism>
<dbReference type="EMBL" id="RZNH01000019">
    <property type="protein sequence ID" value="NOU60574.1"/>
    <property type="molecule type" value="Genomic_DNA"/>
</dbReference>
<feature type="transmembrane region" description="Helical" evidence="1">
    <location>
        <begin position="190"/>
        <end position="210"/>
    </location>
</feature>
<proteinExistence type="predicted"/>
<evidence type="ECO:0000313" key="3">
    <source>
        <dbReference type="EMBL" id="NOU60574.1"/>
    </source>
</evidence>
<sequence length="285" mass="32781">MLRHILALSIYKIVRKLNNRMNKQWYYVENGDRKGPYPANELKGKIQKDTLLWCEGMKDWKRADEISEFKSFFEVIPPPIPGSKEANQATGNRISNSVLYAYTFAVLAIIACIIELTGNEDSKYYAMAIFLSGTSLVRVFLGIRSYFSKILHNDKLTAIVTWLIATLIPIYLFEVLATRKGFEDRFNDELGVLLFVIVMFSAIIHIYQFIRFRIKLAKVDGVGHDQLKMFASLQLIFFPVSILLIAFFEEESSMSILYTILQLVPIYFLITGLQKIENQFIAKTA</sequence>
<dbReference type="Proteomes" id="UP000732105">
    <property type="component" value="Unassembled WGS sequence"/>
</dbReference>
<keyword evidence="4" id="KW-1185">Reference proteome</keyword>
<accession>A0ABX1WXG0</accession>
<comment type="caution">
    <text evidence="3">The sequence shown here is derived from an EMBL/GenBank/DDBJ whole genome shotgun (WGS) entry which is preliminary data.</text>
</comment>
<keyword evidence="1" id="KW-1133">Transmembrane helix</keyword>
<feature type="transmembrane region" description="Helical" evidence="1">
    <location>
        <begin position="159"/>
        <end position="178"/>
    </location>
</feature>
<dbReference type="InterPro" id="IPR025640">
    <property type="entry name" value="GYF_2"/>
</dbReference>
<evidence type="ECO:0000259" key="2">
    <source>
        <dbReference type="Pfam" id="PF14237"/>
    </source>
</evidence>
<feature type="domain" description="GYF" evidence="2">
    <location>
        <begin position="25"/>
        <end position="69"/>
    </location>
</feature>
<keyword evidence="1" id="KW-0812">Transmembrane</keyword>
<feature type="transmembrane region" description="Helical" evidence="1">
    <location>
        <begin position="124"/>
        <end position="147"/>
    </location>
</feature>